<dbReference type="AlphaFoldDB" id="A0A392RT49"/>
<comment type="caution">
    <text evidence="2">The sequence shown here is derived from an EMBL/GenBank/DDBJ whole genome shotgun (WGS) entry which is preliminary data.</text>
</comment>
<feature type="compositionally biased region" description="Basic and acidic residues" evidence="1">
    <location>
        <begin position="57"/>
        <end position="72"/>
    </location>
</feature>
<sequence length="107" mass="12123">DFAKALGIEKPRSLDELLAKAQSYIQYEEREVADAIRHSRPEDNPHPRESNPPPCESSHKGGDRKKNDRSLEPRGPPSQFTNYTPLLTSREHILSECANVEFRQAGI</sequence>
<proteinExistence type="predicted"/>
<feature type="non-terminal residue" evidence="2">
    <location>
        <position position="107"/>
    </location>
</feature>
<protein>
    <submittedName>
        <fullName evidence="2">Uncharacterized protein</fullName>
    </submittedName>
</protein>
<feature type="compositionally biased region" description="Basic and acidic residues" evidence="1">
    <location>
        <begin position="32"/>
        <end position="49"/>
    </location>
</feature>
<evidence type="ECO:0000313" key="2">
    <source>
        <dbReference type="EMBL" id="MCI38736.1"/>
    </source>
</evidence>
<evidence type="ECO:0000256" key="1">
    <source>
        <dbReference type="SAM" id="MobiDB-lite"/>
    </source>
</evidence>
<dbReference type="EMBL" id="LXQA010259257">
    <property type="protein sequence ID" value="MCI38736.1"/>
    <property type="molecule type" value="Genomic_DNA"/>
</dbReference>
<organism evidence="2 3">
    <name type="scientific">Trifolium medium</name>
    <dbReference type="NCBI Taxonomy" id="97028"/>
    <lineage>
        <taxon>Eukaryota</taxon>
        <taxon>Viridiplantae</taxon>
        <taxon>Streptophyta</taxon>
        <taxon>Embryophyta</taxon>
        <taxon>Tracheophyta</taxon>
        <taxon>Spermatophyta</taxon>
        <taxon>Magnoliopsida</taxon>
        <taxon>eudicotyledons</taxon>
        <taxon>Gunneridae</taxon>
        <taxon>Pentapetalae</taxon>
        <taxon>rosids</taxon>
        <taxon>fabids</taxon>
        <taxon>Fabales</taxon>
        <taxon>Fabaceae</taxon>
        <taxon>Papilionoideae</taxon>
        <taxon>50 kb inversion clade</taxon>
        <taxon>NPAAA clade</taxon>
        <taxon>Hologalegina</taxon>
        <taxon>IRL clade</taxon>
        <taxon>Trifolieae</taxon>
        <taxon>Trifolium</taxon>
    </lineage>
</organism>
<dbReference type="Proteomes" id="UP000265520">
    <property type="component" value="Unassembled WGS sequence"/>
</dbReference>
<feature type="non-terminal residue" evidence="2">
    <location>
        <position position="1"/>
    </location>
</feature>
<name>A0A392RT49_9FABA</name>
<accession>A0A392RT49</accession>
<reference evidence="2 3" key="1">
    <citation type="journal article" date="2018" name="Front. Plant Sci.">
        <title>Red Clover (Trifolium pratense) and Zigzag Clover (T. medium) - A Picture of Genomic Similarities and Differences.</title>
        <authorList>
            <person name="Dluhosova J."/>
            <person name="Istvanek J."/>
            <person name="Nedelnik J."/>
            <person name="Repkova J."/>
        </authorList>
    </citation>
    <scope>NUCLEOTIDE SEQUENCE [LARGE SCALE GENOMIC DNA]</scope>
    <source>
        <strain evidence="3">cv. 10/8</strain>
        <tissue evidence="2">Leaf</tissue>
    </source>
</reference>
<keyword evidence="3" id="KW-1185">Reference proteome</keyword>
<evidence type="ECO:0000313" key="3">
    <source>
        <dbReference type="Proteomes" id="UP000265520"/>
    </source>
</evidence>
<feature type="region of interest" description="Disordered" evidence="1">
    <location>
        <begin position="32"/>
        <end position="85"/>
    </location>
</feature>